<gene>
    <name evidence="1" type="ORF">J2S34_000097</name>
</gene>
<keyword evidence="2" id="KW-1185">Reference proteome</keyword>
<evidence type="ECO:0000313" key="2">
    <source>
        <dbReference type="Proteomes" id="UP001205486"/>
    </source>
</evidence>
<comment type="caution">
    <text evidence="1">The sequence shown here is derived from an EMBL/GenBank/DDBJ whole genome shotgun (WGS) entry which is preliminary data.</text>
</comment>
<evidence type="ECO:0000313" key="1">
    <source>
        <dbReference type="EMBL" id="MCP1997675.1"/>
    </source>
</evidence>
<dbReference type="EMBL" id="JALJZS010000001">
    <property type="protein sequence ID" value="MCP1997675.1"/>
    <property type="molecule type" value="Genomic_DNA"/>
</dbReference>
<protein>
    <submittedName>
        <fullName evidence="1">Uncharacterized protein</fullName>
    </submittedName>
</protein>
<dbReference type="Proteomes" id="UP001205486">
    <property type="component" value="Unassembled WGS sequence"/>
</dbReference>
<name>A0ACC6AFN9_NITWI</name>
<organism evidence="1 2">
    <name type="scientific">Nitrobacter winogradskyi</name>
    <name type="common">Nitrobacter agilis</name>
    <dbReference type="NCBI Taxonomy" id="913"/>
    <lineage>
        <taxon>Bacteria</taxon>
        <taxon>Pseudomonadati</taxon>
        <taxon>Pseudomonadota</taxon>
        <taxon>Alphaproteobacteria</taxon>
        <taxon>Hyphomicrobiales</taxon>
        <taxon>Nitrobacteraceae</taxon>
        <taxon>Nitrobacter</taxon>
    </lineage>
</organism>
<sequence>MVSGGDGRAASVAPTVQPVRKLTICKLRMADNHHPQTGRFAHLNRNT</sequence>
<reference evidence="1" key="1">
    <citation type="submission" date="2022-03" db="EMBL/GenBank/DDBJ databases">
        <title>Interactions between chemoautotrophic and heterotrophic bacteria.</title>
        <authorList>
            <person name="Santoro A."/>
        </authorList>
    </citation>
    <scope>NUCLEOTIDE SEQUENCE</scope>
    <source>
        <strain evidence="1">Nb-106</strain>
    </source>
</reference>
<proteinExistence type="predicted"/>
<accession>A0ACC6AFN9</accession>